<keyword evidence="1" id="KW-0732">Signal</keyword>
<dbReference type="InterPro" id="IPR041498">
    <property type="entry name" value="Big_6"/>
</dbReference>
<accession>A0A223EK05</accession>
<dbReference type="SUPFAM" id="SSF63829">
    <property type="entry name" value="Calcium-dependent phosphotriesterase"/>
    <property type="match status" value="1"/>
</dbReference>
<dbReference type="Proteomes" id="UP000214618">
    <property type="component" value="Chromosome"/>
</dbReference>
<organism evidence="4 5">
    <name type="scientific">Peribacillus simplex NBRC 15720 = DSM 1321</name>
    <dbReference type="NCBI Taxonomy" id="1349754"/>
    <lineage>
        <taxon>Bacteria</taxon>
        <taxon>Bacillati</taxon>
        <taxon>Bacillota</taxon>
        <taxon>Bacilli</taxon>
        <taxon>Bacillales</taxon>
        <taxon>Bacillaceae</taxon>
        <taxon>Peribacillus</taxon>
    </lineage>
</organism>
<sequence>MKYLIRTVWILLLFLAFIAMDLSREAHAAERKFDLGFTPLDTMMDSERSTIYMTRVDSKEIYAVNYKTGEIQTLTLPYTAERLDIYQNHLYVTQPKIAHDKYNFGPYEGAIAVVNLDNLTFNHLIDVDADPYDIAVDQDGFIYITPGSGQHNNMKVYDLSTETEVYNSQAEAIMSERSVIYYNVVDSKLYTIPSTVRPVGITSFKIEKGKILDIYSSLYTGDYKLNKTAQISPDGLRLYNSGVAFNIEATAPNLFKEKYVFDQAYSYFAFSKKDQLTFAAGATGGIDVYKYDTNKYLYTLQNGVVANQLFYQNGLMMIRDHTLTVNSNIQAETLRIFTQQYRNGYDRKNKPVMNDLKTSMTKFPTDTAFEVLFNQHINVKDTSEIKLTGPEGPVPIKITSDNGLLSIAPTQRLQDASNYTLTISNSALTGYKGEQLAKSLKFQLKTIIPEIEKLTLQIDDKKVPGKYFFTAQATGGYKPQYLYYVVEGDAGTGPVLQKFSNTSSYTWQPSHNGLYTMIVRAKSTGADVGSEKVSRYNVLVDDHEIPTATFKVNKKTWTNQDVKIDITAKDNGGIDYIAYPEYGIKYDSQMTFTAIENGTYTFQVFDYVGNVFERSVKVSNIDKVKPKITLKVSTTAPTKNSVILTAQATDKNGIKRIKLPNGKYVQTAKTTYKVNENGKYTFIVEDVAGNQMTKSITVKSIDRKAPAVPKINKITTKTKQITGKAEKAATVYIYNGSKYVKKGTVDSKGNVSITIPKQKKDRILSFYAVDKAKNKSKIAKVQVK</sequence>
<dbReference type="InterPro" id="IPR013783">
    <property type="entry name" value="Ig-like_fold"/>
</dbReference>
<feature type="domain" description="SbsA Ig-like" evidence="2">
    <location>
        <begin position="360"/>
        <end position="442"/>
    </location>
</feature>
<protein>
    <recommendedName>
        <fullName evidence="6">SbsA Ig-like domain-containing protein</fullName>
    </recommendedName>
</protein>
<evidence type="ECO:0000259" key="2">
    <source>
        <dbReference type="Pfam" id="PF13205"/>
    </source>
</evidence>
<feature type="domain" description="Bacterial Ig" evidence="3">
    <location>
        <begin position="705"/>
        <end position="783"/>
    </location>
</feature>
<dbReference type="OrthoDB" id="2877457at2"/>
<dbReference type="Pfam" id="PF13205">
    <property type="entry name" value="Big_5"/>
    <property type="match status" value="1"/>
</dbReference>
<dbReference type="GeneID" id="56474598"/>
<evidence type="ECO:0000259" key="3">
    <source>
        <dbReference type="Pfam" id="PF17936"/>
    </source>
</evidence>
<dbReference type="Gene3D" id="2.60.40.10">
    <property type="entry name" value="Immunoglobulins"/>
    <property type="match status" value="1"/>
</dbReference>
<dbReference type="InterPro" id="IPR032812">
    <property type="entry name" value="SbsA_Ig"/>
</dbReference>
<name>A0A223EK05_9BACI</name>
<gene>
    <name evidence="4" type="ORF">BS1321_17695</name>
</gene>
<evidence type="ECO:0008006" key="6">
    <source>
        <dbReference type="Google" id="ProtNLM"/>
    </source>
</evidence>
<reference evidence="4 5" key="1">
    <citation type="submission" date="2016-10" db="EMBL/GenBank/DDBJ databases">
        <title>The whole genome sequencing and assembly of Bacillus simplex DSM 1321 strain.</title>
        <authorList>
            <person name="Park M.-K."/>
            <person name="Lee Y.-J."/>
            <person name="Yi H."/>
            <person name="Bahn Y.-S."/>
            <person name="Kim J.F."/>
            <person name="Lee D.-W."/>
        </authorList>
    </citation>
    <scope>NUCLEOTIDE SEQUENCE [LARGE SCALE GENOMIC DNA]</scope>
    <source>
        <strain evidence="4 5">DSM 1321</strain>
    </source>
</reference>
<dbReference type="EMBL" id="CP017704">
    <property type="protein sequence ID" value="ASS95579.1"/>
    <property type="molecule type" value="Genomic_DNA"/>
</dbReference>
<dbReference type="RefSeq" id="WP_063235206.1">
    <property type="nucleotide sequence ID" value="NZ_BCVO01000022.1"/>
</dbReference>
<evidence type="ECO:0000313" key="5">
    <source>
        <dbReference type="Proteomes" id="UP000214618"/>
    </source>
</evidence>
<evidence type="ECO:0000313" key="4">
    <source>
        <dbReference type="EMBL" id="ASS95579.1"/>
    </source>
</evidence>
<proteinExistence type="predicted"/>
<evidence type="ECO:0000256" key="1">
    <source>
        <dbReference type="ARBA" id="ARBA00022729"/>
    </source>
</evidence>
<dbReference type="AlphaFoldDB" id="A0A223EK05"/>
<dbReference type="Pfam" id="PF17936">
    <property type="entry name" value="Big_6"/>
    <property type="match status" value="1"/>
</dbReference>